<feature type="chain" id="PRO_5041268846" evidence="5">
    <location>
        <begin position="19"/>
        <end position="409"/>
    </location>
</feature>
<dbReference type="GO" id="GO:0004190">
    <property type="term" value="F:aspartic-type endopeptidase activity"/>
    <property type="evidence" value="ECO:0007669"/>
    <property type="project" value="UniProtKB-KW"/>
</dbReference>
<evidence type="ECO:0000256" key="1">
    <source>
        <dbReference type="ARBA" id="ARBA00007447"/>
    </source>
</evidence>
<dbReference type="InterPro" id="IPR021109">
    <property type="entry name" value="Peptidase_aspartic_dom_sf"/>
</dbReference>
<sequence length="409" mass="43849">MLSAFFMLSSLIVSGISGAIDIPRRPVSLPIARKFNFNGTSSIVERDRARAATLRSRANGVSRDLAGRAIINEDVDNAAVIYTASIGVGSPPTFYNLIVDTGSSNTWVGADKMYVRTRTSKDTFDVVSVSYGSGSFIGWECIDQVTITPNLTIKSQSIGAAFLSSGFNGTDGILGIGPIDLTLGTLYFDNDALIPTVTDNLYNQRLIMDNAIGVYFAPTTDDEVTNGELSWGGPDNSKIRGEISYAPLTNTSPASKYWGIDESITYGAEVPILSSTAGVVDTGTTFIYIASDAFKRYQSATGATVDNTTGLLCITSSQYSNLSSLYFNINGKSYELTPNAQIWPRSLNTAIGGSPNDTYLIVNDIGHNSGQGLDFINGYTFLERYYTIYDTANSRIGFAATSTTNATTN</sequence>
<dbReference type="GeneID" id="85366810"/>
<dbReference type="InterPro" id="IPR034164">
    <property type="entry name" value="Pepsin-like_dom"/>
</dbReference>
<keyword evidence="4" id="KW-0378">Hydrolase</keyword>
<evidence type="ECO:0000256" key="5">
    <source>
        <dbReference type="SAM" id="SignalP"/>
    </source>
</evidence>
<dbReference type="EMBL" id="JAUEPS010000035">
    <property type="protein sequence ID" value="KAK0450505.1"/>
    <property type="molecule type" value="Genomic_DNA"/>
</dbReference>
<comment type="caution">
    <text evidence="7">The sequence shown here is derived from an EMBL/GenBank/DDBJ whole genome shotgun (WGS) entry which is preliminary data.</text>
</comment>
<evidence type="ECO:0000256" key="3">
    <source>
        <dbReference type="PIRSR" id="PIRSR601461-1"/>
    </source>
</evidence>
<dbReference type="InterPro" id="IPR001969">
    <property type="entry name" value="Aspartic_peptidase_AS"/>
</dbReference>
<dbReference type="Proteomes" id="UP001175211">
    <property type="component" value="Unassembled WGS sequence"/>
</dbReference>
<keyword evidence="2 4" id="KW-0064">Aspartyl protease</keyword>
<feature type="signal peptide" evidence="5">
    <location>
        <begin position="1"/>
        <end position="18"/>
    </location>
</feature>
<dbReference type="PROSITE" id="PS00141">
    <property type="entry name" value="ASP_PROTEASE"/>
    <property type="match status" value="2"/>
</dbReference>
<dbReference type="GO" id="GO:0006508">
    <property type="term" value="P:proteolysis"/>
    <property type="evidence" value="ECO:0007669"/>
    <property type="project" value="UniProtKB-KW"/>
</dbReference>
<dbReference type="CDD" id="cd05471">
    <property type="entry name" value="pepsin_like"/>
    <property type="match status" value="1"/>
</dbReference>
<evidence type="ECO:0000313" key="8">
    <source>
        <dbReference type="Proteomes" id="UP001175211"/>
    </source>
</evidence>
<keyword evidence="4 7" id="KW-0645">Protease</keyword>
<dbReference type="PANTHER" id="PTHR47966:SF51">
    <property type="entry name" value="BETA-SITE APP-CLEAVING ENZYME, ISOFORM A-RELATED"/>
    <property type="match status" value="1"/>
</dbReference>
<evidence type="ECO:0000256" key="4">
    <source>
        <dbReference type="RuleBase" id="RU000454"/>
    </source>
</evidence>
<dbReference type="RefSeq" id="XP_060327376.1">
    <property type="nucleotide sequence ID" value="XM_060483262.1"/>
</dbReference>
<dbReference type="PANTHER" id="PTHR47966">
    <property type="entry name" value="BETA-SITE APP-CLEAVING ENZYME, ISOFORM A-RELATED"/>
    <property type="match status" value="1"/>
</dbReference>
<dbReference type="Pfam" id="PF00026">
    <property type="entry name" value="Asp"/>
    <property type="match status" value="1"/>
</dbReference>
<feature type="domain" description="Peptidase A1" evidence="6">
    <location>
        <begin position="82"/>
        <end position="399"/>
    </location>
</feature>
<dbReference type="InterPro" id="IPR001461">
    <property type="entry name" value="Aspartic_peptidase_A1"/>
</dbReference>
<dbReference type="PRINTS" id="PR00792">
    <property type="entry name" value="PEPSIN"/>
</dbReference>
<dbReference type="SUPFAM" id="SSF50630">
    <property type="entry name" value="Acid proteases"/>
    <property type="match status" value="1"/>
</dbReference>
<accession>A0AA39JX27</accession>
<name>A0AA39JX27_ARMTA</name>
<feature type="active site" evidence="3">
    <location>
        <position position="281"/>
    </location>
</feature>
<dbReference type="Gene3D" id="2.40.70.10">
    <property type="entry name" value="Acid Proteases"/>
    <property type="match status" value="2"/>
</dbReference>
<evidence type="ECO:0000313" key="7">
    <source>
        <dbReference type="EMBL" id="KAK0450505.1"/>
    </source>
</evidence>
<comment type="similarity">
    <text evidence="1 4">Belongs to the peptidase A1 family.</text>
</comment>
<protein>
    <submittedName>
        <fullName evidence="7">Acid protease</fullName>
    </submittedName>
</protein>
<keyword evidence="5" id="KW-0732">Signal</keyword>
<gene>
    <name evidence="7" type="ORF">EV420DRAFT_737534</name>
</gene>
<organism evidence="7 8">
    <name type="scientific">Armillaria tabescens</name>
    <name type="common">Ringless honey mushroom</name>
    <name type="synonym">Agaricus tabescens</name>
    <dbReference type="NCBI Taxonomy" id="1929756"/>
    <lineage>
        <taxon>Eukaryota</taxon>
        <taxon>Fungi</taxon>
        <taxon>Dikarya</taxon>
        <taxon>Basidiomycota</taxon>
        <taxon>Agaricomycotina</taxon>
        <taxon>Agaricomycetes</taxon>
        <taxon>Agaricomycetidae</taxon>
        <taxon>Agaricales</taxon>
        <taxon>Marasmiineae</taxon>
        <taxon>Physalacriaceae</taxon>
        <taxon>Desarmillaria</taxon>
    </lineage>
</organism>
<reference evidence="7" key="1">
    <citation type="submission" date="2023-06" db="EMBL/GenBank/DDBJ databases">
        <authorList>
            <consortium name="Lawrence Berkeley National Laboratory"/>
            <person name="Ahrendt S."/>
            <person name="Sahu N."/>
            <person name="Indic B."/>
            <person name="Wong-Bajracharya J."/>
            <person name="Merenyi Z."/>
            <person name="Ke H.-M."/>
            <person name="Monk M."/>
            <person name="Kocsube S."/>
            <person name="Drula E."/>
            <person name="Lipzen A."/>
            <person name="Balint B."/>
            <person name="Henrissat B."/>
            <person name="Andreopoulos B."/>
            <person name="Martin F.M."/>
            <person name="Harder C.B."/>
            <person name="Rigling D."/>
            <person name="Ford K.L."/>
            <person name="Foster G.D."/>
            <person name="Pangilinan J."/>
            <person name="Papanicolaou A."/>
            <person name="Barry K."/>
            <person name="LaButti K."/>
            <person name="Viragh M."/>
            <person name="Koriabine M."/>
            <person name="Yan M."/>
            <person name="Riley R."/>
            <person name="Champramary S."/>
            <person name="Plett K.L."/>
            <person name="Tsai I.J."/>
            <person name="Slot J."/>
            <person name="Sipos G."/>
            <person name="Plett J."/>
            <person name="Nagy L.G."/>
            <person name="Grigoriev I.V."/>
        </authorList>
    </citation>
    <scope>NUCLEOTIDE SEQUENCE</scope>
    <source>
        <strain evidence="7">CCBAS 213</strain>
    </source>
</reference>
<keyword evidence="8" id="KW-1185">Reference proteome</keyword>
<evidence type="ECO:0000259" key="6">
    <source>
        <dbReference type="PROSITE" id="PS51767"/>
    </source>
</evidence>
<dbReference type="PROSITE" id="PS51767">
    <property type="entry name" value="PEPTIDASE_A1"/>
    <property type="match status" value="1"/>
</dbReference>
<evidence type="ECO:0000256" key="2">
    <source>
        <dbReference type="ARBA" id="ARBA00022750"/>
    </source>
</evidence>
<dbReference type="InterPro" id="IPR033121">
    <property type="entry name" value="PEPTIDASE_A1"/>
</dbReference>
<feature type="active site" evidence="3">
    <location>
        <position position="100"/>
    </location>
</feature>
<proteinExistence type="inferred from homology"/>
<dbReference type="AlphaFoldDB" id="A0AA39JX27"/>